<sequence length="205" mass="23723">MCLLDDDELFSEFKEKVFFLCIPFVLSAKIVHFCSTFNIRPISKAVKLELVSFEKDTTISSLVIERIQLVLKYLKMYCNYRGFGYANVEFNIITTRSLVTKVTLSHPSNAMASKVAERNDCEFHADISSNQIYVNSNIEQLPKVMRSHDFASSILQLIKVTPENLHELKLMLDCLANLNNEEEMFQYFSSKRFITNYDRISSKSK</sequence>
<dbReference type="RefSeq" id="XP_044542886.1">
    <property type="nucleotide sequence ID" value="XM_044687497.1"/>
</dbReference>
<proteinExistence type="predicted"/>
<reference evidence="1 2" key="1">
    <citation type="journal article" date="2018" name="BMC Genomics">
        <title>The genome of Naegleria lovaniensis, the basis for a comparative approach to unravel pathogenicity factors of the human pathogenic amoeba N. fowleri.</title>
        <authorList>
            <person name="Liechti N."/>
            <person name="Schurch N."/>
            <person name="Bruggmann R."/>
            <person name="Wittwer M."/>
        </authorList>
    </citation>
    <scope>NUCLEOTIDE SEQUENCE [LARGE SCALE GENOMIC DNA]</scope>
    <source>
        <strain evidence="1 2">ATCC 30569</strain>
    </source>
</reference>
<keyword evidence="2" id="KW-1185">Reference proteome</keyword>
<protein>
    <submittedName>
        <fullName evidence="1">Uncharacterized protein</fullName>
    </submittedName>
</protein>
<dbReference type="Proteomes" id="UP000816034">
    <property type="component" value="Unassembled WGS sequence"/>
</dbReference>
<evidence type="ECO:0000313" key="1">
    <source>
        <dbReference type="EMBL" id="KAG2373712.1"/>
    </source>
</evidence>
<evidence type="ECO:0000313" key="2">
    <source>
        <dbReference type="Proteomes" id="UP000816034"/>
    </source>
</evidence>
<comment type="caution">
    <text evidence="1">The sequence shown here is derived from an EMBL/GenBank/DDBJ whole genome shotgun (WGS) entry which is preliminary data.</text>
</comment>
<accession>A0AA88G9D3</accession>
<dbReference type="GeneID" id="68104255"/>
<gene>
    <name evidence="1" type="ORF">C9374_011801</name>
</gene>
<dbReference type="AlphaFoldDB" id="A0AA88G9D3"/>
<organism evidence="1 2">
    <name type="scientific">Naegleria lovaniensis</name>
    <name type="common">Amoeba</name>
    <dbReference type="NCBI Taxonomy" id="51637"/>
    <lineage>
        <taxon>Eukaryota</taxon>
        <taxon>Discoba</taxon>
        <taxon>Heterolobosea</taxon>
        <taxon>Tetramitia</taxon>
        <taxon>Eutetramitia</taxon>
        <taxon>Vahlkampfiidae</taxon>
        <taxon>Naegleria</taxon>
    </lineage>
</organism>
<name>A0AA88G9D3_NAELO</name>
<dbReference type="EMBL" id="PYSW02000051">
    <property type="protein sequence ID" value="KAG2373712.1"/>
    <property type="molecule type" value="Genomic_DNA"/>
</dbReference>